<dbReference type="GO" id="GO:0010968">
    <property type="term" value="P:regulation of microtubule nucleation"/>
    <property type="evidence" value="ECO:0007669"/>
    <property type="project" value="InterPro"/>
</dbReference>
<name>A0A540KRJ3_MALBA</name>
<dbReference type="GO" id="GO:0005828">
    <property type="term" value="C:kinetochore microtubule"/>
    <property type="evidence" value="ECO:0007669"/>
    <property type="project" value="TreeGrafter"/>
</dbReference>
<dbReference type="PANTHER" id="PTHR45096">
    <property type="entry name" value="PROTEIN NEDD1"/>
    <property type="match status" value="1"/>
</dbReference>
<protein>
    <submittedName>
        <fullName evidence="1">Uncharacterized protein</fullName>
    </submittedName>
</protein>
<dbReference type="STRING" id="106549.A0A540KRJ3"/>
<proteinExistence type="predicted"/>
<organism evidence="1 2">
    <name type="scientific">Malus baccata</name>
    <name type="common">Siberian crab apple</name>
    <name type="synonym">Pyrus baccata</name>
    <dbReference type="NCBI Taxonomy" id="106549"/>
    <lineage>
        <taxon>Eukaryota</taxon>
        <taxon>Viridiplantae</taxon>
        <taxon>Streptophyta</taxon>
        <taxon>Embryophyta</taxon>
        <taxon>Tracheophyta</taxon>
        <taxon>Spermatophyta</taxon>
        <taxon>Magnoliopsida</taxon>
        <taxon>eudicotyledons</taxon>
        <taxon>Gunneridae</taxon>
        <taxon>Pentapetalae</taxon>
        <taxon>rosids</taxon>
        <taxon>fabids</taxon>
        <taxon>Rosales</taxon>
        <taxon>Rosaceae</taxon>
        <taxon>Amygdaloideae</taxon>
        <taxon>Maleae</taxon>
        <taxon>Malus</taxon>
    </lineage>
</organism>
<reference evidence="1 2" key="1">
    <citation type="journal article" date="2019" name="G3 (Bethesda)">
        <title>Sequencing of a Wild Apple (Malus baccata) Genome Unravels the Differences Between Cultivated and Wild Apple Species Regarding Disease Resistance and Cold Tolerance.</title>
        <authorList>
            <person name="Chen X."/>
        </authorList>
    </citation>
    <scope>NUCLEOTIDE SEQUENCE [LARGE SCALE GENOMIC DNA]</scope>
    <source>
        <strain evidence="2">cv. Shandingzi</strain>
        <tissue evidence="1">Leaves</tissue>
    </source>
</reference>
<dbReference type="GO" id="GO:0032467">
    <property type="term" value="P:positive regulation of cytokinesis"/>
    <property type="evidence" value="ECO:0007669"/>
    <property type="project" value="TreeGrafter"/>
</dbReference>
<dbReference type="GO" id="GO:2000694">
    <property type="term" value="P:regulation of phragmoplast microtubule organization"/>
    <property type="evidence" value="ECO:0007669"/>
    <property type="project" value="TreeGrafter"/>
</dbReference>
<sequence length="301" mass="34208">MSNLGDAVEDVTLLPDPLCDFMKSSSIYGSIELSKSRPFKFICRDISVTAAGSGLASSVTLDASTAEDTPQGGGTLCTLHPPRSTYNFKDDREVFYPLVDVHPITRTLDKLWDADRSNQDHLFADKKPPSSLLFPWPGRIFSFLEEMNAQRRSSSFELMTYSRRCLRYQIQLLLHHPRVKTHPSPFQTLGVVRFSVSITTCGVRHSLFHLALGSDLRNEVQFYLDCQNTYPPVPCLLCPPLVNKGLLGQANLDSPTSLTFPQRFYLIMQRELSPHQTSTTERPWQWVCRKQIKQQLKAEKR</sequence>
<dbReference type="AlphaFoldDB" id="A0A540KRJ3"/>
<accession>A0A540KRJ3</accession>
<dbReference type="Proteomes" id="UP000315295">
    <property type="component" value="Unassembled WGS sequence"/>
</dbReference>
<dbReference type="EMBL" id="VIEB01001020">
    <property type="protein sequence ID" value="TQD76622.1"/>
    <property type="molecule type" value="Genomic_DNA"/>
</dbReference>
<dbReference type="GO" id="GO:0060236">
    <property type="term" value="P:regulation of mitotic spindle organization"/>
    <property type="evidence" value="ECO:0007669"/>
    <property type="project" value="TreeGrafter"/>
</dbReference>
<dbReference type="GO" id="GO:0140496">
    <property type="term" value="F:gamma-tubulin complex binding"/>
    <property type="evidence" value="ECO:0007669"/>
    <property type="project" value="InterPro"/>
</dbReference>
<dbReference type="PANTHER" id="PTHR45096:SF1">
    <property type="entry name" value="PROTEIN NEDD1"/>
    <property type="match status" value="1"/>
</dbReference>
<evidence type="ECO:0000313" key="2">
    <source>
        <dbReference type="Proteomes" id="UP000315295"/>
    </source>
</evidence>
<evidence type="ECO:0000313" key="1">
    <source>
        <dbReference type="EMBL" id="TQD76622.1"/>
    </source>
</evidence>
<comment type="caution">
    <text evidence="1">The sequence shown here is derived from an EMBL/GenBank/DDBJ whole genome shotgun (WGS) entry which is preliminary data.</text>
</comment>
<gene>
    <name evidence="1" type="ORF">C1H46_037812</name>
</gene>
<keyword evidence="2" id="KW-1185">Reference proteome</keyword>
<dbReference type="GO" id="GO:0000919">
    <property type="term" value="P:cell plate assembly"/>
    <property type="evidence" value="ECO:0007669"/>
    <property type="project" value="TreeGrafter"/>
</dbReference>
<dbReference type="InterPro" id="IPR044621">
    <property type="entry name" value="NEDD1"/>
</dbReference>